<dbReference type="GO" id="GO:0051920">
    <property type="term" value="F:peroxiredoxin activity"/>
    <property type="evidence" value="ECO:0007669"/>
    <property type="project" value="InterPro"/>
</dbReference>
<proteinExistence type="predicted"/>
<dbReference type="InterPro" id="IPR029032">
    <property type="entry name" value="AhpD-like"/>
</dbReference>
<reference evidence="2 3" key="1">
    <citation type="journal article" date="2017" name="Int. J. Syst. Evol. Microbiol.">
        <title>Arachidicoccus ginsenosidivorans sp. nov., with ginsenoside-converting activity isolated from ginseng cultivating soil.</title>
        <authorList>
            <person name="Siddiqi M.Z."/>
            <person name="Aslam Z."/>
            <person name="Im W.T."/>
        </authorList>
    </citation>
    <scope>NUCLEOTIDE SEQUENCE [LARGE SCALE GENOMIC DNA]</scope>
    <source>
        <strain evidence="2 3">Gsoil 809</strain>
    </source>
</reference>
<name>A0A5B8VMY6_9BACT</name>
<evidence type="ECO:0000313" key="2">
    <source>
        <dbReference type="EMBL" id="QEC71588.1"/>
    </source>
</evidence>
<dbReference type="RefSeq" id="WP_146780966.1">
    <property type="nucleotide sequence ID" value="NZ_CP042434.1"/>
</dbReference>
<accession>A0A5B8VMY6</accession>
<dbReference type="Gene3D" id="1.20.1290.10">
    <property type="entry name" value="AhpD-like"/>
    <property type="match status" value="1"/>
</dbReference>
<sequence>MTTNFEIPKKESISVKNQKIFDKLAGALGSVPNLYAMLAYSDYALQTYINMENSGTSLTKRQVEVVNLAVSEVNGCLYCLSAHTAFSKLNGFSPSEIEELRQGKASFDPALDILAKLSKALTESRGHADPDLVSKFFAAGYTKENLMDVIVLIGDRTISNILHAVTKAPIDFPLAARLNG</sequence>
<dbReference type="PANTHER" id="PTHR35446:SF3">
    <property type="entry name" value="CMD DOMAIN-CONTAINING PROTEIN"/>
    <property type="match status" value="1"/>
</dbReference>
<dbReference type="Proteomes" id="UP000321291">
    <property type="component" value="Chromosome"/>
</dbReference>
<dbReference type="SUPFAM" id="SSF69118">
    <property type="entry name" value="AhpD-like"/>
    <property type="match status" value="1"/>
</dbReference>
<protein>
    <submittedName>
        <fullName evidence="2">Carboxymuconolactone decarboxylase family protein</fullName>
    </submittedName>
</protein>
<dbReference type="KEGG" id="agi:FSB73_07805"/>
<dbReference type="Pfam" id="PF02627">
    <property type="entry name" value="CMD"/>
    <property type="match status" value="1"/>
</dbReference>
<keyword evidence="3" id="KW-1185">Reference proteome</keyword>
<dbReference type="AlphaFoldDB" id="A0A5B8VMY6"/>
<dbReference type="EMBL" id="CP042434">
    <property type="protein sequence ID" value="QEC71588.1"/>
    <property type="molecule type" value="Genomic_DNA"/>
</dbReference>
<gene>
    <name evidence="2" type="ORF">FSB73_07805</name>
</gene>
<feature type="domain" description="Carboxymuconolactone decarboxylase-like" evidence="1">
    <location>
        <begin position="52"/>
        <end position="103"/>
    </location>
</feature>
<dbReference type="OrthoDB" id="9808310at2"/>
<dbReference type="InterPro" id="IPR004675">
    <property type="entry name" value="AhpD_core"/>
</dbReference>
<dbReference type="NCBIfam" id="TIGR00778">
    <property type="entry name" value="ahpD_dom"/>
    <property type="match status" value="1"/>
</dbReference>
<evidence type="ECO:0000259" key="1">
    <source>
        <dbReference type="Pfam" id="PF02627"/>
    </source>
</evidence>
<organism evidence="2 3">
    <name type="scientific">Arachidicoccus ginsenosidivorans</name>
    <dbReference type="NCBI Taxonomy" id="496057"/>
    <lineage>
        <taxon>Bacteria</taxon>
        <taxon>Pseudomonadati</taxon>
        <taxon>Bacteroidota</taxon>
        <taxon>Chitinophagia</taxon>
        <taxon>Chitinophagales</taxon>
        <taxon>Chitinophagaceae</taxon>
        <taxon>Arachidicoccus</taxon>
    </lineage>
</organism>
<dbReference type="PANTHER" id="PTHR35446">
    <property type="entry name" value="SI:CH211-175M2.5"/>
    <property type="match status" value="1"/>
</dbReference>
<dbReference type="InterPro" id="IPR003779">
    <property type="entry name" value="CMD-like"/>
</dbReference>
<evidence type="ECO:0000313" key="3">
    <source>
        <dbReference type="Proteomes" id="UP000321291"/>
    </source>
</evidence>